<dbReference type="KEGG" id="lnu:N7U66_11165"/>
<reference evidence="4" key="1">
    <citation type="submission" date="2022-11" db="EMBL/GenBank/DDBJ databases">
        <title>Lacinutrix neustonica HL-RS19T sp. nov., isolated from the surface microlayer sample of brackish Lake Shihwa.</title>
        <authorList>
            <person name="Choi J.Y."/>
            <person name="Hwang C.Y."/>
        </authorList>
    </citation>
    <scope>NUCLEOTIDE SEQUENCE</scope>
    <source>
        <strain evidence="4">HL-RS19</strain>
    </source>
</reference>
<evidence type="ECO:0000313" key="4">
    <source>
        <dbReference type="EMBL" id="WAC00831.1"/>
    </source>
</evidence>
<proteinExistence type="predicted"/>
<dbReference type="Proteomes" id="UP001164705">
    <property type="component" value="Chromosome"/>
</dbReference>
<evidence type="ECO:0008006" key="6">
    <source>
        <dbReference type="Google" id="ProtNLM"/>
    </source>
</evidence>
<dbReference type="GO" id="GO:0009279">
    <property type="term" value="C:cell outer membrane"/>
    <property type="evidence" value="ECO:0007669"/>
    <property type="project" value="UniProtKB-SubCell"/>
</dbReference>
<name>A0A9E8SCB5_9FLAO</name>
<evidence type="ECO:0000313" key="5">
    <source>
        <dbReference type="Proteomes" id="UP001164705"/>
    </source>
</evidence>
<keyword evidence="2" id="KW-0472">Membrane</keyword>
<dbReference type="PROSITE" id="PS01156">
    <property type="entry name" value="TONB_DEPENDENT_REC_2"/>
    <property type="match status" value="1"/>
</dbReference>
<dbReference type="AlphaFoldDB" id="A0A9E8SCB5"/>
<dbReference type="Gene3D" id="2.40.170.20">
    <property type="entry name" value="TonB-dependent receptor, beta-barrel domain"/>
    <property type="match status" value="1"/>
</dbReference>
<protein>
    <recommendedName>
        <fullName evidence="6">TonB-dependent receptor-like beta-barrel domain-containing protein</fullName>
    </recommendedName>
</protein>
<evidence type="ECO:0000256" key="3">
    <source>
        <dbReference type="ARBA" id="ARBA00023237"/>
    </source>
</evidence>
<dbReference type="EMBL" id="CP113088">
    <property type="protein sequence ID" value="WAC00831.1"/>
    <property type="molecule type" value="Genomic_DNA"/>
</dbReference>
<dbReference type="InterPro" id="IPR010917">
    <property type="entry name" value="TonB_rcpt_CS"/>
</dbReference>
<dbReference type="RefSeq" id="WP_267675379.1">
    <property type="nucleotide sequence ID" value="NZ_CP113088.1"/>
</dbReference>
<gene>
    <name evidence="4" type="ORF">N7U66_11165</name>
</gene>
<organism evidence="4 5">
    <name type="scientific">Lacinutrix neustonica</name>
    <dbReference type="NCBI Taxonomy" id="2980107"/>
    <lineage>
        <taxon>Bacteria</taxon>
        <taxon>Pseudomonadati</taxon>
        <taxon>Bacteroidota</taxon>
        <taxon>Flavobacteriia</taxon>
        <taxon>Flavobacteriales</taxon>
        <taxon>Flavobacteriaceae</taxon>
        <taxon>Lacinutrix</taxon>
    </lineage>
</organism>
<sequence>MASIGDWKWKSNVSAIVRDQAGEEVDVVEVYAEDLKVGDAAQTTFALGVDYQLAAKSNIYVDYNFAGNNYASYDVTNRETNDLPDVWRLPDFGLFDVGVRHSFDMGAFDATLVGKINNAFNTEYVSDANDIDGTASKAQVYFGPGRTYSVGLKVNF</sequence>
<keyword evidence="3" id="KW-0998">Cell outer membrane</keyword>
<evidence type="ECO:0000256" key="1">
    <source>
        <dbReference type="ARBA" id="ARBA00004442"/>
    </source>
</evidence>
<keyword evidence="5" id="KW-1185">Reference proteome</keyword>
<evidence type="ECO:0000256" key="2">
    <source>
        <dbReference type="ARBA" id="ARBA00023136"/>
    </source>
</evidence>
<accession>A0A9E8SCB5</accession>
<dbReference type="SUPFAM" id="SSF56935">
    <property type="entry name" value="Porins"/>
    <property type="match status" value="1"/>
</dbReference>
<dbReference type="InterPro" id="IPR036942">
    <property type="entry name" value="Beta-barrel_TonB_sf"/>
</dbReference>
<comment type="subcellular location">
    <subcellularLocation>
        <location evidence="1">Cell outer membrane</location>
    </subcellularLocation>
</comment>